<proteinExistence type="predicted"/>
<dbReference type="SUPFAM" id="SSF88723">
    <property type="entry name" value="PIN domain-like"/>
    <property type="match status" value="1"/>
</dbReference>
<sequence>MAERKASRLSARGLILDAGALIHVEGNPRGRVYGACRDALDAGTPALLPTVVLAQVWRATSRQAPISMLRRMCRSVPFTGDVAEAAGRLLALAGTADVVEAAVVIAAISHGGAVLTSDPGDLGKLANAAGIRVPLITI</sequence>
<dbReference type="OrthoDB" id="3785877at2"/>
<keyword evidence="2" id="KW-1185">Reference proteome</keyword>
<dbReference type="Gene3D" id="3.40.50.1010">
    <property type="entry name" value="5'-nuclease"/>
    <property type="match status" value="1"/>
</dbReference>
<evidence type="ECO:0000313" key="2">
    <source>
        <dbReference type="Proteomes" id="UP000063699"/>
    </source>
</evidence>
<dbReference type="Proteomes" id="UP000063699">
    <property type="component" value="Chromosome"/>
</dbReference>
<dbReference type="InterPro" id="IPR029060">
    <property type="entry name" value="PIN-like_dom_sf"/>
</dbReference>
<gene>
    <name evidence="1" type="ORF">AOZ06_51300</name>
</gene>
<dbReference type="STRING" id="860235.AOZ06_51300"/>
<name>A0A0N9IBA9_9PSEU</name>
<accession>A0A0N9IBA9</accession>
<dbReference type="KEGG" id="kphy:AOZ06_51300"/>
<organism evidence="1 2">
    <name type="scientific">Kibdelosporangium phytohabitans</name>
    <dbReference type="NCBI Taxonomy" id="860235"/>
    <lineage>
        <taxon>Bacteria</taxon>
        <taxon>Bacillati</taxon>
        <taxon>Actinomycetota</taxon>
        <taxon>Actinomycetes</taxon>
        <taxon>Pseudonocardiales</taxon>
        <taxon>Pseudonocardiaceae</taxon>
        <taxon>Kibdelosporangium</taxon>
    </lineage>
</organism>
<protein>
    <recommendedName>
        <fullName evidence="3">Twitching motility protein PilT</fullName>
    </recommendedName>
</protein>
<dbReference type="AlphaFoldDB" id="A0A0N9IBA9"/>
<evidence type="ECO:0008006" key="3">
    <source>
        <dbReference type="Google" id="ProtNLM"/>
    </source>
</evidence>
<evidence type="ECO:0000313" key="1">
    <source>
        <dbReference type="EMBL" id="ALG15690.1"/>
    </source>
</evidence>
<dbReference type="EMBL" id="CP012752">
    <property type="protein sequence ID" value="ALG15690.1"/>
    <property type="molecule type" value="Genomic_DNA"/>
</dbReference>
<reference evidence="1 2" key="1">
    <citation type="submission" date="2015-07" db="EMBL/GenBank/DDBJ databases">
        <title>Genome sequencing of Kibdelosporangium phytohabitans.</title>
        <authorList>
            <person name="Qin S."/>
            <person name="Xing K."/>
        </authorList>
    </citation>
    <scope>NUCLEOTIDE SEQUENCE [LARGE SCALE GENOMIC DNA]</scope>
    <source>
        <strain evidence="1 2">KLBMP1111</strain>
    </source>
</reference>